<proteinExistence type="predicted"/>
<name>A0A2S7KYI7_9FLAO</name>
<sequence>MEKRGEKGIKNLKNISYNNFEKFNCFLDNDFHCFQLNFQWYSSFNFIKNHQKRQEHTNKGNPQ</sequence>
<dbReference type="EMBL" id="MQUA01000013">
    <property type="protein sequence ID" value="PQB07573.1"/>
    <property type="molecule type" value="Genomic_DNA"/>
</dbReference>
<reference evidence="1 2" key="1">
    <citation type="submission" date="2016-11" db="EMBL/GenBank/DDBJ databases">
        <title>Trade-off between light-utilization and light-protection in marine flavobacteria.</title>
        <authorList>
            <person name="Kumagai Y."/>
        </authorList>
    </citation>
    <scope>NUCLEOTIDE SEQUENCE [LARGE SCALE GENOMIC DNA]</scope>
    <source>
        <strain evidence="1 2">ATCC 700397</strain>
    </source>
</reference>
<dbReference type="AlphaFoldDB" id="A0A2S7KYI7"/>
<comment type="caution">
    <text evidence="1">The sequence shown here is derived from an EMBL/GenBank/DDBJ whole genome shotgun (WGS) entry which is preliminary data.</text>
</comment>
<evidence type="ECO:0000313" key="2">
    <source>
        <dbReference type="Proteomes" id="UP000239522"/>
    </source>
</evidence>
<organism evidence="1 2">
    <name type="scientific">Polaribacter filamentus</name>
    <dbReference type="NCBI Taxonomy" id="53483"/>
    <lineage>
        <taxon>Bacteria</taxon>
        <taxon>Pseudomonadati</taxon>
        <taxon>Bacteroidota</taxon>
        <taxon>Flavobacteriia</taxon>
        <taxon>Flavobacteriales</taxon>
        <taxon>Flavobacteriaceae</taxon>
    </lineage>
</organism>
<dbReference type="Proteomes" id="UP000239522">
    <property type="component" value="Unassembled WGS sequence"/>
</dbReference>
<gene>
    <name evidence="1" type="ORF">BST83_10685</name>
</gene>
<accession>A0A2S7KYI7</accession>
<evidence type="ECO:0000313" key="1">
    <source>
        <dbReference type="EMBL" id="PQB07573.1"/>
    </source>
</evidence>
<keyword evidence="2" id="KW-1185">Reference proteome</keyword>
<protein>
    <submittedName>
        <fullName evidence="1">Uncharacterized protein</fullName>
    </submittedName>
</protein>